<proteinExistence type="predicted"/>
<comment type="caution">
    <text evidence="2">The sequence shown here is derived from an EMBL/GenBank/DDBJ whole genome shotgun (WGS) entry which is preliminary data.</text>
</comment>
<accession>A0A8J3H0M6</accession>
<dbReference type="Proteomes" id="UP000626220">
    <property type="component" value="Unassembled WGS sequence"/>
</dbReference>
<keyword evidence="1" id="KW-1133">Transmembrane helix</keyword>
<evidence type="ECO:0000313" key="2">
    <source>
        <dbReference type="EMBL" id="GHF60821.1"/>
    </source>
</evidence>
<keyword evidence="1" id="KW-0812">Transmembrane</keyword>
<evidence type="ECO:0000256" key="1">
    <source>
        <dbReference type="SAM" id="Phobius"/>
    </source>
</evidence>
<evidence type="ECO:0000313" key="3">
    <source>
        <dbReference type="Proteomes" id="UP000626220"/>
    </source>
</evidence>
<dbReference type="AlphaFoldDB" id="A0A8J3H0M6"/>
<dbReference type="RefSeq" id="WP_189681428.1">
    <property type="nucleotide sequence ID" value="NZ_BNCJ01000012.1"/>
</dbReference>
<feature type="transmembrane region" description="Helical" evidence="1">
    <location>
        <begin position="92"/>
        <end position="116"/>
    </location>
</feature>
<dbReference type="EMBL" id="BNCJ01000012">
    <property type="protein sequence ID" value="GHF60821.1"/>
    <property type="molecule type" value="Genomic_DNA"/>
</dbReference>
<reference evidence="2" key="2">
    <citation type="submission" date="2020-09" db="EMBL/GenBank/DDBJ databases">
        <authorList>
            <person name="Sun Q."/>
            <person name="Kim S."/>
        </authorList>
    </citation>
    <scope>NUCLEOTIDE SEQUENCE</scope>
    <source>
        <strain evidence="2">KCTC 42650</strain>
    </source>
</reference>
<sequence>MSNSLDAQTDEIRQLMRQKLGVRGRDFPTALARAKRRLPKALRKEGQMLAAALPMADHPKLGQTLDRARLDRAAGALREHLGAIDLAEGRKALLFSILGSVAFNLLLVMVLIVVVLRWQGAV</sequence>
<keyword evidence="3" id="KW-1185">Reference proteome</keyword>
<name>A0A8J3H0M6_9RHOB</name>
<organism evidence="2 3">
    <name type="scientific">Seohaeicola zhoushanensis</name>
    <dbReference type="NCBI Taxonomy" id="1569283"/>
    <lineage>
        <taxon>Bacteria</taxon>
        <taxon>Pseudomonadati</taxon>
        <taxon>Pseudomonadota</taxon>
        <taxon>Alphaproteobacteria</taxon>
        <taxon>Rhodobacterales</taxon>
        <taxon>Roseobacteraceae</taxon>
        <taxon>Seohaeicola</taxon>
    </lineage>
</organism>
<protein>
    <submittedName>
        <fullName evidence="2">Uncharacterized protein</fullName>
    </submittedName>
</protein>
<gene>
    <name evidence="2" type="ORF">GCM10017056_35240</name>
</gene>
<reference evidence="2" key="1">
    <citation type="journal article" date="2014" name="Int. J. Syst. Evol. Microbiol.">
        <title>Complete genome sequence of Corynebacterium casei LMG S-19264T (=DSM 44701T), isolated from a smear-ripened cheese.</title>
        <authorList>
            <consortium name="US DOE Joint Genome Institute (JGI-PGF)"/>
            <person name="Walter F."/>
            <person name="Albersmeier A."/>
            <person name="Kalinowski J."/>
            <person name="Ruckert C."/>
        </authorList>
    </citation>
    <scope>NUCLEOTIDE SEQUENCE</scope>
    <source>
        <strain evidence="2">KCTC 42650</strain>
    </source>
</reference>
<keyword evidence="1" id="KW-0472">Membrane</keyword>